<evidence type="ECO:0000313" key="2">
    <source>
        <dbReference type="EMBL" id="KAK6514417.1"/>
    </source>
</evidence>
<gene>
    <name evidence="2" type="ORF">TWF506_008810</name>
</gene>
<feature type="region of interest" description="Disordered" evidence="1">
    <location>
        <begin position="1"/>
        <end position="65"/>
    </location>
</feature>
<reference evidence="2 3" key="1">
    <citation type="submission" date="2019-10" db="EMBL/GenBank/DDBJ databases">
        <authorList>
            <person name="Palmer J.M."/>
        </authorList>
    </citation>
    <scope>NUCLEOTIDE SEQUENCE [LARGE SCALE GENOMIC DNA]</scope>
    <source>
        <strain evidence="2 3">TWF506</strain>
    </source>
</reference>
<dbReference type="AlphaFoldDB" id="A0AAN8NJP4"/>
<accession>A0AAN8NJP4</accession>
<sequence>MKKWPARGYKKKKGRRKKEARKAEGINPHESNLNRTTVVQSNPPTRPNKRQEGLGNTRDKMMSENGHGTLAYSRFIMAFPRNGEIGLAADLIEIDV</sequence>
<evidence type="ECO:0000313" key="3">
    <source>
        <dbReference type="Proteomes" id="UP001307849"/>
    </source>
</evidence>
<keyword evidence="3" id="KW-1185">Reference proteome</keyword>
<comment type="caution">
    <text evidence="2">The sequence shown here is derived from an EMBL/GenBank/DDBJ whole genome shotgun (WGS) entry which is preliminary data.</text>
</comment>
<proteinExistence type="predicted"/>
<feature type="compositionally biased region" description="Basic and acidic residues" evidence="1">
    <location>
        <begin position="49"/>
        <end position="62"/>
    </location>
</feature>
<organism evidence="2 3">
    <name type="scientific">Arthrobotrys conoides</name>
    <dbReference type="NCBI Taxonomy" id="74498"/>
    <lineage>
        <taxon>Eukaryota</taxon>
        <taxon>Fungi</taxon>
        <taxon>Dikarya</taxon>
        <taxon>Ascomycota</taxon>
        <taxon>Pezizomycotina</taxon>
        <taxon>Orbiliomycetes</taxon>
        <taxon>Orbiliales</taxon>
        <taxon>Orbiliaceae</taxon>
        <taxon>Arthrobotrys</taxon>
    </lineage>
</organism>
<feature type="compositionally biased region" description="Polar residues" evidence="1">
    <location>
        <begin position="29"/>
        <end position="43"/>
    </location>
</feature>
<name>A0AAN8NJP4_9PEZI</name>
<dbReference type="Proteomes" id="UP001307849">
    <property type="component" value="Unassembled WGS sequence"/>
</dbReference>
<protein>
    <submittedName>
        <fullName evidence="2">Uncharacterized protein</fullName>
    </submittedName>
</protein>
<feature type="compositionally biased region" description="Basic residues" evidence="1">
    <location>
        <begin position="1"/>
        <end position="20"/>
    </location>
</feature>
<dbReference type="EMBL" id="JAVHJM010000005">
    <property type="protein sequence ID" value="KAK6514417.1"/>
    <property type="molecule type" value="Genomic_DNA"/>
</dbReference>
<evidence type="ECO:0000256" key="1">
    <source>
        <dbReference type="SAM" id="MobiDB-lite"/>
    </source>
</evidence>